<evidence type="ECO:0000313" key="1">
    <source>
        <dbReference type="EMBL" id="RZR71399.1"/>
    </source>
</evidence>
<sequence length="91" mass="9407">HDGGLGFEACVVRGSTTVVCSEGVGGGVGCPKPCRNDSWQPLGHLWHDNGCPAMGDGGVGLKGTGEGCWCGHFGPRRLAWPDPKMATNEDV</sequence>
<dbReference type="Proteomes" id="UP000290560">
    <property type="component" value="Unassembled WGS sequence"/>
</dbReference>
<dbReference type="AlphaFoldDB" id="A0A445MB03"/>
<feature type="non-terminal residue" evidence="1">
    <location>
        <position position="1"/>
    </location>
</feature>
<name>A0A445MB03_ENSVE</name>
<proteinExistence type="predicted"/>
<organism evidence="1">
    <name type="scientific">Ensete ventricosum</name>
    <name type="common">Abyssinian banana</name>
    <name type="synonym">Musa ensete</name>
    <dbReference type="NCBI Taxonomy" id="4639"/>
    <lineage>
        <taxon>Eukaryota</taxon>
        <taxon>Viridiplantae</taxon>
        <taxon>Streptophyta</taxon>
        <taxon>Embryophyta</taxon>
        <taxon>Tracheophyta</taxon>
        <taxon>Spermatophyta</taxon>
        <taxon>Magnoliopsida</taxon>
        <taxon>Liliopsida</taxon>
        <taxon>Zingiberales</taxon>
        <taxon>Musaceae</taxon>
        <taxon>Ensete</taxon>
    </lineage>
</organism>
<dbReference type="EMBL" id="KV875527">
    <property type="protein sequence ID" value="RZR71399.1"/>
    <property type="molecule type" value="Genomic_DNA"/>
</dbReference>
<reference evidence="1" key="1">
    <citation type="journal article" date="2018" name="Data Brief">
        <title>Genome sequence data from 17 accessions of Ensete ventricosum, a staple food crop for millions in Ethiopia.</title>
        <authorList>
            <person name="Yemataw Z."/>
            <person name="Muzemil S."/>
            <person name="Ambachew D."/>
            <person name="Tripathi L."/>
            <person name="Tesfaye K."/>
            <person name="Chala A."/>
            <person name="Farbos A."/>
            <person name="O'Neill P."/>
            <person name="Moore K."/>
            <person name="Grant M."/>
            <person name="Studholme D.J."/>
        </authorList>
    </citation>
    <scope>NUCLEOTIDE SEQUENCE [LARGE SCALE GENOMIC DNA]</scope>
    <source>
        <tissue evidence="1">Leaf</tissue>
    </source>
</reference>
<gene>
    <name evidence="1" type="ORF">BHM03_00004946</name>
</gene>
<accession>A0A445MB03</accession>
<protein>
    <submittedName>
        <fullName evidence="1">Uncharacterized protein</fullName>
    </submittedName>
</protein>